<evidence type="ECO:0000313" key="3">
    <source>
        <dbReference type="Proteomes" id="UP000204391"/>
    </source>
</evidence>
<dbReference type="EMBL" id="CP022437">
    <property type="protein sequence ID" value="ASN04216.1"/>
    <property type="molecule type" value="Genomic_DNA"/>
</dbReference>
<reference evidence="2 3" key="1">
    <citation type="journal article" date="2003" name="Int. J. Syst. Evol. Microbiol.">
        <title>Virgibacillus carmonensis sp. nov., Virgibacillus necropolis sp. nov. and Virgibacillus picturae sp. nov., three novel species isolated from deteriorated mural paintings, transfer of the species of the genus salibacillus to Virgibacillus, as Virgibacillus marismortui comb. nov. and Virgibacillus salexigens comb. nov., and emended description of the genus Virgibacillus.</title>
        <authorList>
            <person name="Heyrman J."/>
            <person name="Logan N.A."/>
            <person name="Busse H.J."/>
            <person name="Balcaen A."/>
            <person name="Lebbe L."/>
            <person name="Rodriguez-Diaz M."/>
            <person name="Swings J."/>
            <person name="De Vos P."/>
        </authorList>
    </citation>
    <scope>NUCLEOTIDE SEQUENCE [LARGE SCALE GENOMIC DNA]</scope>
    <source>
        <strain evidence="2 3">LMG 19488</strain>
    </source>
</reference>
<dbReference type="Proteomes" id="UP000204391">
    <property type="component" value="Chromosome"/>
</dbReference>
<dbReference type="InterPro" id="IPR046318">
    <property type="entry name" value="DUF5344"/>
</dbReference>
<dbReference type="Gene3D" id="1.10.287.1060">
    <property type="entry name" value="ESAT-6-like"/>
    <property type="match status" value="1"/>
</dbReference>
<keyword evidence="3" id="KW-1185">Reference proteome</keyword>
<evidence type="ECO:0000256" key="1">
    <source>
        <dbReference type="SAM" id="MobiDB-lite"/>
    </source>
</evidence>
<feature type="compositionally biased region" description="Basic and acidic residues" evidence="1">
    <location>
        <begin position="82"/>
        <end position="94"/>
    </location>
</feature>
<organism evidence="2 3">
    <name type="scientific">Virgibacillus necropolis</name>
    <dbReference type="NCBI Taxonomy" id="163877"/>
    <lineage>
        <taxon>Bacteria</taxon>
        <taxon>Bacillati</taxon>
        <taxon>Bacillota</taxon>
        <taxon>Bacilli</taxon>
        <taxon>Bacillales</taxon>
        <taxon>Bacillaceae</taxon>
        <taxon>Virgibacillus</taxon>
    </lineage>
</organism>
<evidence type="ECO:0008006" key="4">
    <source>
        <dbReference type="Google" id="ProtNLM"/>
    </source>
</evidence>
<accession>A0A221M977</accession>
<gene>
    <name evidence="2" type="ORF">CFK40_03935</name>
</gene>
<feature type="region of interest" description="Disordered" evidence="1">
    <location>
        <begin position="75"/>
        <end position="94"/>
    </location>
</feature>
<evidence type="ECO:0000313" key="2">
    <source>
        <dbReference type="EMBL" id="ASN04216.1"/>
    </source>
</evidence>
<protein>
    <recommendedName>
        <fullName evidence="4">TIGR04197 family type VII secretion effector</fullName>
    </recommendedName>
</protein>
<dbReference type="AlphaFoldDB" id="A0A221M977"/>
<proteinExistence type="predicted"/>
<dbReference type="KEGG" id="vne:CFK40_03935"/>
<sequence>MNQVSVEIKLIHADVEKALAGLKASIQTLETSFSKSMQGENRLDTVTKLNEINQSFERVLNSYQTLLVNNQEATSNAAESFKQTEEKVASRINF</sequence>
<dbReference type="Pfam" id="PF17279">
    <property type="entry name" value="DUF5344"/>
    <property type="match status" value="1"/>
</dbReference>
<name>A0A221M977_9BACI</name>